<dbReference type="Pfam" id="PF00028">
    <property type="entry name" value="Cadherin"/>
    <property type="match status" value="1"/>
</dbReference>
<comment type="subcellular location">
    <subcellularLocation>
        <location evidence="1">Membrane</location>
    </subcellularLocation>
</comment>
<dbReference type="AlphaFoldDB" id="A0A8J1JK03"/>
<dbReference type="InterPro" id="IPR039808">
    <property type="entry name" value="Cadherin"/>
</dbReference>
<evidence type="ECO:0000256" key="4">
    <source>
        <dbReference type="ARBA" id="ARBA00023136"/>
    </source>
</evidence>
<feature type="transmembrane region" description="Helical" evidence="7">
    <location>
        <begin position="725"/>
        <end position="747"/>
    </location>
</feature>
<protein>
    <submittedName>
        <fullName evidence="10">Cadherin-related family member 4 isoform X1</fullName>
    </submittedName>
</protein>
<dbReference type="GeneID" id="100494229"/>
<keyword evidence="2" id="KW-0677">Repeat</keyword>
<dbReference type="SUPFAM" id="SSF49313">
    <property type="entry name" value="Cadherin-like"/>
    <property type="match status" value="5"/>
</dbReference>
<feature type="domain" description="Cadherin" evidence="8">
    <location>
        <begin position="484"/>
        <end position="599"/>
    </location>
</feature>
<evidence type="ECO:0000313" key="9">
    <source>
        <dbReference type="Proteomes" id="UP000008143"/>
    </source>
</evidence>
<dbReference type="FunFam" id="2.60.40.60:FF:000268">
    <property type="entry name" value="Cadherin related family member 4"/>
    <property type="match status" value="1"/>
</dbReference>
<evidence type="ECO:0000256" key="1">
    <source>
        <dbReference type="ARBA" id="ARBA00004370"/>
    </source>
</evidence>
<dbReference type="KEGG" id="xtr:100494229"/>
<feature type="domain" description="Cadherin" evidence="8">
    <location>
        <begin position="177"/>
        <end position="291"/>
    </location>
</feature>
<evidence type="ECO:0000313" key="10">
    <source>
        <dbReference type="RefSeq" id="XP_031756976.1"/>
    </source>
</evidence>
<dbReference type="OrthoDB" id="9949162at2759"/>
<dbReference type="GO" id="GO:0005886">
    <property type="term" value="C:plasma membrane"/>
    <property type="evidence" value="ECO:0000318"/>
    <property type="project" value="GO_Central"/>
</dbReference>
<feature type="domain" description="Cadherin" evidence="8">
    <location>
        <begin position="595"/>
        <end position="700"/>
    </location>
</feature>
<feature type="domain" description="Cadherin" evidence="8">
    <location>
        <begin position="275"/>
        <end position="375"/>
    </location>
</feature>
<keyword evidence="4 7" id="KW-0472">Membrane</keyword>
<evidence type="ECO:0000256" key="2">
    <source>
        <dbReference type="ARBA" id="ARBA00022737"/>
    </source>
</evidence>
<dbReference type="CTD" id="389118"/>
<evidence type="ECO:0000256" key="5">
    <source>
        <dbReference type="PROSITE-ProRule" id="PRU00043"/>
    </source>
</evidence>
<organism evidence="9 10">
    <name type="scientific">Xenopus tropicalis</name>
    <name type="common">Western clawed frog</name>
    <name type="synonym">Silurana tropicalis</name>
    <dbReference type="NCBI Taxonomy" id="8364"/>
    <lineage>
        <taxon>Eukaryota</taxon>
        <taxon>Metazoa</taxon>
        <taxon>Chordata</taxon>
        <taxon>Craniata</taxon>
        <taxon>Vertebrata</taxon>
        <taxon>Euteleostomi</taxon>
        <taxon>Amphibia</taxon>
        <taxon>Batrachia</taxon>
        <taxon>Anura</taxon>
        <taxon>Pipoidea</taxon>
        <taxon>Pipidae</taxon>
        <taxon>Xenopodinae</taxon>
        <taxon>Xenopus</taxon>
        <taxon>Silurana</taxon>
    </lineage>
</organism>
<proteinExistence type="predicted"/>
<dbReference type="GO" id="GO:0007155">
    <property type="term" value="P:cell adhesion"/>
    <property type="evidence" value="ECO:0000318"/>
    <property type="project" value="GO_Central"/>
</dbReference>
<evidence type="ECO:0000256" key="3">
    <source>
        <dbReference type="ARBA" id="ARBA00022837"/>
    </source>
</evidence>
<gene>
    <name evidence="10 11" type="primary">cdhr4</name>
</gene>
<keyword evidence="7" id="KW-0812">Transmembrane</keyword>
<dbReference type="SMART" id="SM00112">
    <property type="entry name" value="CA"/>
    <property type="match status" value="4"/>
</dbReference>
<dbReference type="InterPro" id="IPR015919">
    <property type="entry name" value="Cadherin-like_sf"/>
</dbReference>
<dbReference type="PRINTS" id="PR00205">
    <property type="entry name" value="CADHERIN"/>
</dbReference>
<reference evidence="10" key="1">
    <citation type="submission" date="2025-08" db="UniProtKB">
        <authorList>
            <consortium name="RefSeq"/>
        </authorList>
    </citation>
    <scope>IDENTIFICATION</scope>
    <source>
        <strain evidence="10">Nigerian</strain>
        <tissue evidence="10">Liver and blood</tissue>
    </source>
</reference>
<dbReference type="OMA" id="LVHNDLM"/>
<feature type="compositionally biased region" description="Basic and acidic residues" evidence="6">
    <location>
        <begin position="775"/>
        <end position="799"/>
    </location>
</feature>
<dbReference type="CDD" id="cd11304">
    <property type="entry name" value="Cadherin_repeat"/>
    <property type="match status" value="3"/>
</dbReference>
<dbReference type="FunFam" id="2.60.40.60:FF:000300">
    <property type="entry name" value="Cadherin related family member 4"/>
    <property type="match status" value="1"/>
</dbReference>
<keyword evidence="3 5" id="KW-0106">Calcium</keyword>
<dbReference type="FunFam" id="2.60.40.60:FF:000260">
    <property type="entry name" value="Cadherin related family member 4"/>
    <property type="match status" value="1"/>
</dbReference>
<evidence type="ECO:0000256" key="6">
    <source>
        <dbReference type="SAM" id="MobiDB-lite"/>
    </source>
</evidence>
<feature type="domain" description="Cadherin" evidence="8">
    <location>
        <begin position="376"/>
        <end position="484"/>
    </location>
</feature>
<dbReference type="PROSITE" id="PS00232">
    <property type="entry name" value="CADHERIN_1"/>
    <property type="match status" value="1"/>
</dbReference>
<dbReference type="RefSeq" id="XP_031756976.1">
    <property type="nucleotide sequence ID" value="XM_031901116.1"/>
</dbReference>
<dbReference type="Gene3D" id="2.60.40.60">
    <property type="entry name" value="Cadherins"/>
    <property type="match status" value="5"/>
</dbReference>
<name>A0A8J1JK03_XENTR</name>
<evidence type="ECO:0000313" key="11">
    <source>
        <dbReference type="Xenbase" id="XB-GENE-954041"/>
    </source>
</evidence>
<dbReference type="InterPro" id="IPR020894">
    <property type="entry name" value="Cadherin_CS"/>
</dbReference>
<dbReference type="GO" id="GO:0005509">
    <property type="term" value="F:calcium ion binding"/>
    <property type="evidence" value="ECO:0007669"/>
    <property type="project" value="UniProtKB-UniRule"/>
</dbReference>
<dbReference type="GO" id="GO:0007156">
    <property type="term" value="P:homophilic cell adhesion via plasma membrane adhesion molecules"/>
    <property type="evidence" value="ECO:0007669"/>
    <property type="project" value="InterPro"/>
</dbReference>
<accession>A0A8J1JK03</accession>
<evidence type="ECO:0000256" key="7">
    <source>
        <dbReference type="SAM" id="Phobius"/>
    </source>
</evidence>
<dbReference type="Xenbase" id="XB-GENE-954041">
    <property type="gene designation" value="cdhr4"/>
</dbReference>
<dbReference type="PANTHER" id="PTHR24027:SF441">
    <property type="entry name" value="CADHERIN DOMAIN-CONTAINING PROTEIN"/>
    <property type="match status" value="1"/>
</dbReference>
<dbReference type="AGR" id="Xenbase:XB-GENE-954041"/>
<sequence>MLLDTSCSGGHKLQNRTQEIRLRIEQSSCIGAHLYQIWGHSPLNCFAFYSYSFRWSAHKVNFVGLPVTVTLPQSSPQGTLVYNFTLDNCGSTNPTVIIDSVSPSTTFFNNPTLTSLGSTAYGLQITLSSSVDLNAYTVNQYTLNITATCGNVSVDGQLFVKISSTNYVPQCEPGFSSQAGDTVQVYSNVPASSVIYTVALRQPNNAPVTYRMTQPFPPVFTISSNGEVMAPAAGFTNALKTYQLKIQVIDSLGINCTGTLNVNVLPVNTTFLSITMASKAVTITENGGPNYFATVMQATGSSNIVYEMITPTTAYYIESGTGTIRTTYNLDLEKTPGLAFTTLQVRAYDMYQRSYSAIATVNITVLDVNDIPPSCSPAVFTTEVPETTPINQLLASFTCTDPDVNSTKLTYSIIPNAYSLYSFRMSGSQLLVNQTLTYDSAAIASVNFQYAATVVVSDGGSPPLTTNIPVFVTVTPVNQYSPVCNGPYTFFVNENAPFGTVVGQVNATDADYKFNNVEFSIQGGTNPPVFYINPRNGEINLLGPLDYETTTSYSLNIQVVDLNDDIIPDPINQKTTFCTITINVQDYNDNPPFCTPPYYMTTIYSTLSTLANVQTVTCNDKDPTSVLSYTIVGGNINNRFYMLGNTVRHNLFSYNNNGVFDPLTFELLVLVTDSTNPPQYSTTATVIVNVIPWTTTQPTTTSTTTTPQKQTRIVNGTVTYWQPDVWFMVVLTITGVLLLGALSLLAWKLTKGCTVCSSGAKDATQPLLQDSSFTDVEKTAEAPKEPPPEQPPNKEKKDIAPLSPLSLMWREQQRRLKSHHQSSHQTRIRRDIAPLSPLSLMWREQQRRLKSHHQSSYQTRIRKDIAPLSPLSLVPFVLQKLQQQYKQLMAVMANRVWSCRRVTYFN</sequence>
<dbReference type="PROSITE" id="PS50268">
    <property type="entry name" value="CADHERIN_2"/>
    <property type="match status" value="5"/>
</dbReference>
<dbReference type="GO" id="GO:0050839">
    <property type="term" value="F:cell adhesion molecule binding"/>
    <property type="evidence" value="ECO:0000318"/>
    <property type="project" value="GO_Central"/>
</dbReference>
<dbReference type="Proteomes" id="UP000008143">
    <property type="component" value="Chromosome 4"/>
</dbReference>
<evidence type="ECO:0000259" key="8">
    <source>
        <dbReference type="PROSITE" id="PS50268"/>
    </source>
</evidence>
<dbReference type="InterPro" id="IPR002126">
    <property type="entry name" value="Cadherin-like_dom"/>
</dbReference>
<keyword evidence="7" id="KW-1133">Transmembrane helix</keyword>
<feature type="region of interest" description="Disordered" evidence="6">
    <location>
        <begin position="767"/>
        <end position="801"/>
    </location>
</feature>
<dbReference type="PANTHER" id="PTHR24027">
    <property type="entry name" value="CADHERIN-23"/>
    <property type="match status" value="1"/>
</dbReference>
<keyword evidence="9" id="KW-1185">Reference proteome</keyword>